<dbReference type="Proteomes" id="UP001230188">
    <property type="component" value="Unassembled WGS sequence"/>
</dbReference>
<protein>
    <recommendedName>
        <fullName evidence="4">NIF system FeS cluster assembly NifU C-terminal domain-containing protein</fullName>
    </recommendedName>
</protein>
<evidence type="ECO:0000259" key="4">
    <source>
        <dbReference type="Pfam" id="PF01106"/>
    </source>
</evidence>
<proteinExistence type="inferred from homology"/>
<feature type="chain" id="PRO_5042220902" description="NIF system FeS cluster assembly NifU C-terminal domain-containing protein" evidence="3">
    <location>
        <begin position="16"/>
        <end position="336"/>
    </location>
</feature>
<dbReference type="Gene3D" id="3.30.300.130">
    <property type="entry name" value="Fe-S cluster assembly (FSCA)"/>
    <property type="match status" value="1"/>
</dbReference>
<accession>A0AAD7UKH3</accession>
<feature type="region of interest" description="Disordered" evidence="2">
    <location>
        <begin position="163"/>
        <end position="197"/>
    </location>
</feature>
<evidence type="ECO:0000256" key="2">
    <source>
        <dbReference type="SAM" id="MobiDB-lite"/>
    </source>
</evidence>
<comment type="similarity">
    <text evidence="1">Belongs to the NifU family.</text>
</comment>
<feature type="region of interest" description="Disordered" evidence="2">
    <location>
        <begin position="23"/>
        <end position="42"/>
    </location>
</feature>
<evidence type="ECO:0000313" key="6">
    <source>
        <dbReference type="Proteomes" id="UP001230188"/>
    </source>
</evidence>
<dbReference type="GO" id="GO:0016226">
    <property type="term" value="P:iron-sulfur cluster assembly"/>
    <property type="evidence" value="ECO:0007669"/>
    <property type="project" value="InterPro"/>
</dbReference>
<dbReference type="InterPro" id="IPR001075">
    <property type="entry name" value="NIF_FeS_clus_asmbl_NifU_C"/>
</dbReference>
<evidence type="ECO:0000313" key="5">
    <source>
        <dbReference type="EMBL" id="KAJ8608116.1"/>
    </source>
</evidence>
<dbReference type="GO" id="GO:0005739">
    <property type="term" value="C:mitochondrion"/>
    <property type="evidence" value="ECO:0007669"/>
    <property type="project" value="TreeGrafter"/>
</dbReference>
<dbReference type="PANTHER" id="PTHR11178">
    <property type="entry name" value="IRON-SULFUR CLUSTER SCAFFOLD PROTEIN NFU-RELATED"/>
    <property type="match status" value="1"/>
</dbReference>
<reference evidence="5" key="1">
    <citation type="submission" date="2023-01" db="EMBL/GenBank/DDBJ databases">
        <title>Metagenome sequencing of chrysophaentin producing Chrysophaeum taylorii.</title>
        <authorList>
            <person name="Davison J."/>
            <person name="Bewley C."/>
        </authorList>
    </citation>
    <scope>NUCLEOTIDE SEQUENCE</scope>
    <source>
        <strain evidence="5">NIES-1699</strain>
    </source>
</reference>
<evidence type="ECO:0000256" key="1">
    <source>
        <dbReference type="ARBA" id="ARBA00006420"/>
    </source>
</evidence>
<keyword evidence="6" id="KW-1185">Reference proteome</keyword>
<dbReference type="GO" id="GO:0005506">
    <property type="term" value="F:iron ion binding"/>
    <property type="evidence" value="ECO:0007669"/>
    <property type="project" value="InterPro"/>
</dbReference>
<feature type="signal peptide" evidence="3">
    <location>
        <begin position="1"/>
        <end position="15"/>
    </location>
</feature>
<name>A0AAD7UKH3_9STRA</name>
<dbReference type="PANTHER" id="PTHR11178:SF25">
    <property type="entry name" value="NIFU-LIKE PROTEIN 3, CHLOROPLASTIC"/>
    <property type="match status" value="1"/>
</dbReference>
<sequence>MWFRGLLIFAAAAEAFVLTTPPRGVPPHSALEQGEETRLEDRDVPEAHRGLHEMLYGSGDDTHAVVADQGEREDGRSHEIAAWLASSSRKVTGVYTVRDATGKVRYVGVSRDVATSLRSHVKRAGDAAQSVRIIEKTSMARREDLEAMREKVLAALDAFPDGNANPDLWAEPPSCRSATSPRSRRSNLPSPASTASSIQSAPFVAGGNVAVVSVDPSDLSVVLRLEGACGSCPSSTTTMKEGLERALRQTWPNLGVTRVEDLTRNLTAQKADELLDPIRNAISKLGAKATVLSANLLGPGVVELEYEGPRPCATASSLLDSPLVSEVRWYVEPQNA</sequence>
<dbReference type="GO" id="GO:0051536">
    <property type="term" value="F:iron-sulfur cluster binding"/>
    <property type="evidence" value="ECO:0007669"/>
    <property type="project" value="InterPro"/>
</dbReference>
<dbReference type="Pfam" id="PF01106">
    <property type="entry name" value="NifU"/>
    <property type="match status" value="1"/>
</dbReference>
<evidence type="ECO:0000256" key="3">
    <source>
        <dbReference type="SAM" id="SignalP"/>
    </source>
</evidence>
<dbReference type="AlphaFoldDB" id="A0AAD7UKH3"/>
<feature type="domain" description="NIF system FeS cluster assembly NifU C-terminal" evidence="4">
    <location>
        <begin position="206"/>
        <end position="253"/>
    </location>
</feature>
<organism evidence="5 6">
    <name type="scientific">Chrysophaeum taylorii</name>
    <dbReference type="NCBI Taxonomy" id="2483200"/>
    <lineage>
        <taxon>Eukaryota</taxon>
        <taxon>Sar</taxon>
        <taxon>Stramenopiles</taxon>
        <taxon>Ochrophyta</taxon>
        <taxon>Pelagophyceae</taxon>
        <taxon>Pelagomonadales</taxon>
        <taxon>Pelagomonadaceae</taxon>
        <taxon>Chrysophaeum</taxon>
    </lineage>
</organism>
<dbReference type="SUPFAM" id="SSF117916">
    <property type="entry name" value="Fe-S cluster assembly (FSCA) domain-like"/>
    <property type="match status" value="1"/>
</dbReference>
<comment type="caution">
    <text evidence="5">The sequence shown here is derived from an EMBL/GenBank/DDBJ whole genome shotgun (WGS) entry which is preliminary data.</text>
</comment>
<dbReference type="EMBL" id="JAQMWT010000184">
    <property type="protein sequence ID" value="KAJ8608116.1"/>
    <property type="molecule type" value="Genomic_DNA"/>
</dbReference>
<dbReference type="InterPro" id="IPR034904">
    <property type="entry name" value="FSCA_dom_sf"/>
</dbReference>
<gene>
    <name evidence="5" type="ORF">CTAYLR_010246</name>
</gene>
<keyword evidence="3" id="KW-0732">Signal</keyword>